<evidence type="ECO:0008006" key="3">
    <source>
        <dbReference type="Google" id="ProtNLM"/>
    </source>
</evidence>
<gene>
    <name evidence="1" type="ORF">E3N88_25918</name>
</gene>
<dbReference type="SUPFAM" id="SSF56672">
    <property type="entry name" value="DNA/RNA polymerases"/>
    <property type="match status" value="1"/>
</dbReference>
<dbReference type="InterPro" id="IPR043128">
    <property type="entry name" value="Rev_trsase/Diguanyl_cyclase"/>
</dbReference>
<sequence>MAFGKGGLSSRQEFDADNSGEDAIYLSDNDFDDVEITGTQIKGAESTPQNDFFHGPGHRCKTGVLKVLEMEEELPRIVENEKGEPITDIEDIAEISLHANLGKSHTSTMKIHDTINSTEILVLIDSGSTHNFIFDNLIPELKITTKLIPSFGVQIGNGDIIRYTQIYRDVVLQVKELKLKQDFYPWVVGCGSRDTMAGNFKHASFQHLAIKTEDKTDIPNQLQPLIYELKTVYDEPKCQILSHLSDQNTTLFHFFRTPCHPTSDHTGTPIPKNLKLRSKCTPLLIVGFIRPSTSPFSSLVLLVKKKDQSWRMCVEYLALNKLIIADKYPIPNIDKLLDELYGAKVYGLVTKYSQGHMVMVYRNGGGTAAG</sequence>
<dbReference type="Gene3D" id="2.40.70.10">
    <property type="entry name" value="Acid Proteases"/>
    <property type="match status" value="1"/>
</dbReference>
<organism evidence="1 2">
    <name type="scientific">Mikania micrantha</name>
    <name type="common">bitter vine</name>
    <dbReference type="NCBI Taxonomy" id="192012"/>
    <lineage>
        <taxon>Eukaryota</taxon>
        <taxon>Viridiplantae</taxon>
        <taxon>Streptophyta</taxon>
        <taxon>Embryophyta</taxon>
        <taxon>Tracheophyta</taxon>
        <taxon>Spermatophyta</taxon>
        <taxon>Magnoliopsida</taxon>
        <taxon>eudicotyledons</taxon>
        <taxon>Gunneridae</taxon>
        <taxon>Pentapetalae</taxon>
        <taxon>asterids</taxon>
        <taxon>campanulids</taxon>
        <taxon>Asterales</taxon>
        <taxon>Asteraceae</taxon>
        <taxon>Asteroideae</taxon>
        <taxon>Heliantheae alliance</taxon>
        <taxon>Eupatorieae</taxon>
        <taxon>Mikania</taxon>
    </lineage>
</organism>
<reference evidence="1 2" key="1">
    <citation type="submission" date="2019-05" db="EMBL/GenBank/DDBJ databases">
        <title>Mikania micrantha, genome provides insights into the molecular mechanism of rapid growth.</title>
        <authorList>
            <person name="Liu B."/>
        </authorList>
    </citation>
    <scope>NUCLEOTIDE SEQUENCE [LARGE SCALE GENOMIC DNA]</scope>
    <source>
        <strain evidence="1">NLD-2019</strain>
        <tissue evidence="1">Leaf</tissue>
    </source>
</reference>
<accession>A0A5N6N633</accession>
<dbReference type="InterPro" id="IPR021109">
    <property type="entry name" value="Peptidase_aspartic_dom_sf"/>
</dbReference>
<dbReference type="InterPro" id="IPR043502">
    <property type="entry name" value="DNA/RNA_pol_sf"/>
</dbReference>
<dbReference type="OrthoDB" id="1738534at2759"/>
<keyword evidence="2" id="KW-1185">Reference proteome</keyword>
<dbReference type="AlphaFoldDB" id="A0A5N6N633"/>
<dbReference type="PANTHER" id="PTHR24559">
    <property type="entry name" value="TRANSPOSON TY3-I GAG-POL POLYPROTEIN"/>
    <property type="match status" value="1"/>
</dbReference>
<dbReference type="EMBL" id="SZYD01000013">
    <property type="protein sequence ID" value="KAD4385749.1"/>
    <property type="molecule type" value="Genomic_DNA"/>
</dbReference>
<evidence type="ECO:0000313" key="2">
    <source>
        <dbReference type="Proteomes" id="UP000326396"/>
    </source>
</evidence>
<dbReference type="PANTHER" id="PTHR24559:SF444">
    <property type="entry name" value="REVERSE TRANSCRIPTASE DOMAIN-CONTAINING PROTEIN"/>
    <property type="match status" value="1"/>
</dbReference>
<dbReference type="Gene3D" id="3.30.70.270">
    <property type="match status" value="1"/>
</dbReference>
<name>A0A5N6N633_9ASTR</name>
<proteinExistence type="predicted"/>
<dbReference type="InterPro" id="IPR053134">
    <property type="entry name" value="RNA-dir_DNA_polymerase"/>
</dbReference>
<evidence type="ECO:0000313" key="1">
    <source>
        <dbReference type="EMBL" id="KAD4385749.1"/>
    </source>
</evidence>
<protein>
    <recommendedName>
        <fullName evidence="3">Reverse transcriptase/retrotransposon-derived protein RNase H-like domain-containing protein</fullName>
    </recommendedName>
</protein>
<dbReference type="CDD" id="cd00303">
    <property type="entry name" value="retropepsin_like"/>
    <property type="match status" value="1"/>
</dbReference>
<dbReference type="Gene3D" id="3.10.10.10">
    <property type="entry name" value="HIV Type 1 Reverse Transcriptase, subunit A, domain 1"/>
    <property type="match status" value="1"/>
</dbReference>
<dbReference type="Proteomes" id="UP000326396">
    <property type="component" value="Linkage Group LG3"/>
</dbReference>
<comment type="caution">
    <text evidence="1">The sequence shown here is derived from an EMBL/GenBank/DDBJ whole genome shotgun (WGS) entry which is preliminary data.</text>
</comment>